<dbReference type="Gene3D" id="3.60.60.10">
    <property type="entry name" value="Penicillin V Acylase, Chain A"/>
    <property type="match status" value="1"/>
</dbReference>
<evidence type="ECO:0000259" key="1">
    <source>
        <dbReference type="Pfam" id="PF03417"/>
    </source>
</evidence>
<dbReference type="GeneID" id="4322623"/>
<dbReference type="VEuPathDB" id="FungiDB:ATEG_07911"/>
<evidence type="ECO:0000313" key="2">
    <source>
        <dbReference type="EMBL" id="EAU32173.1"/>
    </source>
</evidence>
<dbReference type="InterPro" id="IPR047801">
    <property type="entry name" value="Peptidase_C45"/>
</dbReference>
<dbReference type="HOGENOM" id="CLU_037787_1_0_1"/>
<sequence>MPLKHIMCRGTPYEIGYLHGTNARDEIARAVEFYAKLFMKHSKLSWPEVQALASDFDGVIQSKWPRYYQELKGWVLRWHHATETLICYVATGIADGAGRQLNDIIALNVRTEIVFGQFSDGCTSLYYRGDGSVYMGQNWDWMEEQAVNLIHVTIVQDALPTIEMITEAGMIGKIGLNDCGVGVCFNAIRAKGMDKSRVPVHLGLRIALESKSTVEAVESLEGIGMASPGHFLIGDPTTAVGLEFTSTTIARVPVNKEGFVVHSNHMLLPHAGIYESKWLEDSPVRIKTMENNIRASPQPLSWPSFCSLFEDESNYPTGICRACGGDGDIATLFNIVMDLNGPKGIIRMGRPVRGEQTGERVELRFDNQK</sequence>
<feature type="domain" description="Peptidase C45 hydrolase" evidence="1">
    <location>
        <begin position="129"/>
        <end position="351"/>
    </location>
</feature>
<organism evidence="2 3">
    <name type="scientific">Aspergillus terreus (strain NIH 2624 / FGSC A1156)</name>
    <dbReference type="NCBI Taxonomy" id="341663"/>
    <lineage>
        <taxon>Eukaryota</taxon>
        <taxon>Fungi</taxon>
        <taxon>Dikarya</taxon>
        <taxon>Ascomycota</taxon>
        <taxon>Pezizomycotina</taxon>
        <taxon>Eurotiomycetes</taxon>
        <taxon>Eurotiomycetidae</taxon>
        <taxon>Eurotiales</taxon>
        <taxon>Aspergillaceae</taxon>
        <taxon>Aspergillus</taxon>
        <taxon>Aspergillus subgen. Circumdati</taxon>
    </lineage>
</organism>
<dbReference type="PANTHER" id="PTHR34180:SF1">
    <property type="entry name" value="BETA-ALANYL-DOPAMINE_CARCININE HYDROLASE"/>
    <property type="match status" value="1"/>
</dbReference>
<protein>
    <recommendedName>
        <fullName evidence="1">Peptidase C45 hydrolase domain-containing protein</fullName>
    </recommendedName>
</protein>
<dbReference type="STRING" id="341663.Q0CEH3"/>
<dbReference type="InterPro" id="IPR005079">
    <property type="entry name" value="Peptidase_C45_hydrolase"/>
</dbReference>
<dbReference type="Pfam" id="PF03417">
    <property type="entry name" value="AAT"/>
    <property type="match status" value="1"/>
</dbReference>
<gene>
    <name evidence="2" type="ORF">ATEG_07911</name>
</gene>
<dbReference type="Gene3D" id="1.10.10.2120">
    <property type="match status" value="1"/>
</dbReference>
<reference evidence="3" key="1">
    <citation type="submission" date="2005-09" db="EMBL/GenBank/DDBJ databases">
        <title>Annotation of the Aspergillus terreus NIH2624 genome.</title>
        <authorList>
            <person name="Birren B.W."/>
            <person name="Lander E.S."/>
            <person name="Galagan J.E."/>
            <person name="Nusbaum C."/>
            <person name="Devon K."/>
            <person name="Henn M."/>
            <person name="Ma L.-J."/>
            <person name="Jaffe D.B."/>
            <person name="Butler J."/>
            <person name="Alvarez P."/>
            <person name="Gnerre S."/>
            <person name="Grabherr M."/>
            <person name="Kleber M."/>
            <person name="Mauceli E.W."/>
            <person name="Brockman W."/>
            <person name="Rounsley S."/>
            <person name="Young S.K."/>
            <person name="LaButti K."/>
            <person name="Pushparaj V."/>
            <person name="DeCaprio D."/>
            <person name="Crawford M."/>
            <person name="Koehrsen M."/>
            <person name="Engels R."/>
            <person name="Montgomery P."/>
            <person name="Pearson M."/>
            <person name="Howarth C."/>
            <person name="Larson L."/>
            <person name="Luoma S."/>
            <person name="White J."/>
            <person name="Alvarado L."/>
            <person name="Kodira C.D."/>
            <person name="Zeng Q."/>
            <person name="Oleary S."/>
            <person name="Yandava C."/>
            <person name="Denning D.W."/>
            <person name="Nierman W.C."/>
            <person name="Milne T."/>
            <person name="Madden K."/>
        </authorList>
    </citation>
    <scope>NUCLEOTIDE SEQUENCE [LARGE SCALE GENOMIC DNA]</scope>
    <source>
        <strain evidence="3">NIH 2624 / FGSC A1156</strain>
    </source>
</reference>
<evidence type="ECO:0000313" key="3">
    <source>
        <dbReference type="Proteomes" id="UP000007963"/>
    </source>
</evidence>
<dbReference type="NCBIfam" id="NF040521">
    <property type="entry name" value="C45_proenzyme"/>
    <property type="match status" value="1"/>
</dbReference>
<dbReference type="PANTHER" id="PTHR34180">
    <property type="entry name" value="PEPTIDASE C45"/>
    <property type="match status" value="1"/>
</dbReference>
<dbReference type="MEROPS" id="C45.001"/>
<dbReference type="eggNOG" id="ENOG502RY9N">
    <property type="taxonomic scope" value="Eukaryota"/>
</dbReference>
<dbReference type="OMA" id="IEFYACL"/>
<dbReference type="EMBL" id="CH476604">
    <property type="protein sequence ID" value="EAU32173.1"/>
    <property type="molecule type" value="Genomic_DNA"/>
</dbReference>
<dbReference type="InterPro" id="IPR047794">
    <property type="entry name" value="C45_proenzyme-like"/>
</dbReference>
<dbReference type="AlphaFoldDB" id="Q0CEH3"/>
<dbReference type="Proteomes" id="UP000007963">
    <property type="component" value="Unassembled WGS sequence"/>
</dbReference>
<name>Q0CEH3_ASPTN</name>
<dbReference type="OrthoDB" id="189997at2759"/>
<proteinExistence type="predicted"/>
<dbReference type="RefSeq" id="XP_001216532.1">
    <property type="nucleotide sequence ID" value="XM_001216532.1"/>
</dbReference>
<accession>Q0CEH3</accession>